<feature type="transmembrane region" description="Helical" evidence="1">
    <location>
        <begin position="417"/>
        <end position="447"/>
    </location>
</feature>
<feature type="transmembrane region" description="Helical" evidence="1">
    <location>
        <begin position="205"/>
        <end position="226"/>
    </location>
</feature>
<feature type="transmembrane region" description="Helical" evidence="1">
    <location>
        <begin position="143"/>
        <end position="163"/>
    </location>
</feature>
<dbReference type="InterPro" id="IPR002823">
    <property type="entry name" value="DUF112_TM"/>
</dbReference>
<proteinExistence type="predicted"/>
<dbReference type="OrthoDB" id="9806425at2"/>
<keyword evidence="4" id="KW-1185">Reference proteome</keyword>
<comment type="caution">
    <text evidence="3">The sequence shown here is derived from an EMBL/GenBank/DDBJ whole genome shotgun (WGS) entry which is preliminary data.</text>
</comment>
<feature type="transmembrane region" description="Helical" evidence="1">
    <location>
        <begin position="468"/>
        <end position="490"/>
    </location>
</feature>
<feature type="transmembrane region" description="Helical" evidence="1">
    <location>
        <begin position="325"/>
        <end position="346"/>
    </location>
</feature>
<reference evidence="3" key="1">
    <citation type="submission" date="2019-03" db="EMBL/GenBank/DDBJ databases">
        <title>Afifella sp. nov., isolated from activated sludge.</title>
        <authorList>
            <person name="Li Q."/>
            <person name="Liu Y."/>
        </authorList>
    </citation>
    <scope>NUCLEOTIDE SEQUENCE</scope>
    <source>
        <strain evidence="3">L72</strain>
    </source>
</reference>
<dbReference type="EMBL" id="SPKJ01000176">
    <property type="protein sequence ID" value="MYZ50452.1"/>
    <property type="molecule type" value="Genomic_DNA"/>
</dbReference>
<name>A0A964WVP4_9HYPH</name>
<accession>A0A964WVP4</accession>
<dbReference type="RefSeq" id="WP_161142770.1">
    <property type="nucleotide sequence ID" value="NZ_SPKJ01000176.1"/>
</dbReference>
<evidence type="ECO:0000313" key="3">
    <source>
        <dbReference type="EMBL" id="MYZ50452.1"/>
    </source>
</evidence>
<feature type="domain" description="DUF112" evidence="2">
    <location>
        <begin position="21"/>
        <end position="442"/>
    </location>
</feature>
<dbReference type="Proteomes" id="UP000773614">
    <property type="component" value="Unassembled WGS sequence"/>
</dbReference>
<dbReference type="Pfam" id="PF01970">
    <property type="entry name" value="TctA"/>
    <property type="match status" value="1"/>
</dbReference>
<dbReference type="AlphaFoldDB" id="A0A964WVP4"/>
<organism evidence="3 4">
    <name type="scientific">Propylenella binzhouense</name>
    <dbReference type="NCBI Taxonomy" id="2555902"/>
    <lineage>
        <taxon>Bacteria</taxon>
        <taxon>Pseudomonadati</taxon>
        <taxon>Pseudomonadota</taxon>
        <taxon>Alphaproteobacteria</taxon>
        <taxon>Hyphomicrobiales</taxon>
        <taxon>Propylenellaceae</taxon>
        <taxon>Propylenella</taxon>
    </lineage>
</organism>
<feature type="transmembrane region" description="Helical" evidence="1">
    <location>
        <begin position="20"/>
        <end position="40"/>
    </location>
</feature>
<evidence type="ECO:0000256" key="1">
    <source>
        <dbReference type="SAM" id="Phobius"/>
    </source>
</evidence>
<keyword evidence="1" id="KW-1133">Transmembrane helix</keyword>
<keyword evidence="1" id="KW-0812">Transmembrane</keyword>
<feature type="transmembrane region" description="Helical" evidence="1">
    <location>
        <begin position="358"/>
        <end position="380"/>
    </location>
</feature>
<dbReference type="PANTHER" id="PTHR35342:SF5">
    <property type="entry name" value="TRICARBOXYLIC TRANSPORT PROTEIN"/>
    <property type="match status" value="1"/>
</dbReference>
<keyword evidence="1" id="KW-0472">Membrane</keyword>
<feature type="transmembrane region" description="Helical" evidence="1">
    <location>
        <begin position="108"/>
        <end position="131"/>
    </location>
</feature>
<gene>
    <name evidence="3" type="ORF">E4O86_22385</name>
</gene>
<evidence type="ECO:0000313" key="4">
    <source>
        <dbReference type="Proteomes" id="UP000773614"/>
    </source>
</evidence>
<feature type="transmembrane region" description="Helical" evidence="1">
    <location>
        <begin position="392"/>
        <end position="411"/>
    </location>
</feature>
<dbReference type="PANTHER" id="PTHR35342">
    <property type="entry name" value="TRICARBOXYLIC TRANSPORT PROTEIN"/>
    <property type="match status" value="1"/>
</dbReference>
<sequence>MTAFLQNIDLALSTALAFDNLVYCMLGVTLGMIVGVLPGIGHFAAITMLMPLTFHAPPTASLVMLAGIYYGAQYGGSVASILLNLPGTASTAVTCLDGYPMAQQGRAGVALFMTTFASFLGSILAIVALVALAPPLAAVGLKFISADYFSMMVLGLVATAILVKGSPLLGVASVVIGLMLGLVGTDVNTGMIRFTFGIPQLFDGVSIVALAMALLGLSEVISSAGLKEEHVKMGQRVTLRSLMPTAADLRQSWWPILRGSLVGIGVGVLPGAGGGSMASFMAYAVEKRISRTPHRFGQGAIEGITGPEAANNATAQAAFIPTLTLGIPGDAVMALMLGALLIHGIQPGPRVVTENPELFWGLVGSFFVGNVLLLILNIPLIQIWVKILQIPYRFLFPSVVTLIAVGVYSISHSYVDVLSVALFALVGYIMVLIGFEPAPILLGYILGPLLEENFRRTMMLTGGDLLVFVERPVSAAFLGVSLLIVLWTLLPALKARSKPQPEAAG</sequence>
<evidence type="ECO:0000259" key="2">
    <source>
        <dbReference type="Pfam" id="PF01970"/>
    </source>
</evidence>
<protein>
    <submittedName>
        <fullName evidence="3">Tripartite tricarboxylate transporter permease</fullName>
    </submittedName>
</protein>